<evidence type="ECO:0000313" key="7">
    <source>
        <dbReference type="Proteomes" id="UP000198242"/>
    </source>
</evidence>
<dbReference type="InterPro" id="IPR015424">
    <property type="entry name" value="PyrdxlP-dep_Trfase"/>
</dbReference>
<dbReference type="EMBL" id="LT607411">
    <property type="protein sequence ID" value="SCF01483.1"/>
    <property type="molecule type" value="Genomic_DNA"/>
</dbReference>
<dbReference type="GO" id="GO:0008483">
    <property type="term" value="F:transaminase activity"/>
    <property type="evidence" value="ECO:0007669"/>
    <property type="project" value="UniProtKB-KW"/>
</dbReference>
<evidence type="ECO:0000313" key="6">
    <source>
        <dbReference type="EMBL" id="SCF01483.1"/>
    </source>
</evidence>
<gene>
    <name evidence="6" type="ORF">GA0074695_2875</name>
</gene>
<dbReference type="SUPFAM" id="SSF53383">
    <property type="entry name" value="PLP-dependent transferases"/>
    <property type="match status" value="1"/>
</dbReference>
<comment type="similarity">
    <text evidence="5">Belongs to the class-III pyridoxal-phosphate-dependent aminotransferase family.</text>
</comment>
<keyword evidence="2 6" id="KW-0032">Aminotransferase</keyword>
<dbReference type="AlphaFoldDB" id="A0A1C4WZ44"/>
<evidence type="ECO:0000256" key="3">
    <source>
        <dbReference type="ARBA" id="ARBA00022679"/>
    </source>
</evidence>
<dbReference type="InterPro" id="IPR050103">
    <property type="entry name" value="Class-III_PLP-dep_AT"/>
</dbReference>
<keyword evidence="7" id="KW-1185">Reference proteome</keyword>
<accession>A0A1C4WZ44</accession>
<dbReference type="PANTHER" id="PTHR11986">
    <property type="entry name" value="AMINOTRANSFERASE CLASS III"/>
    <property type="match status" value="1"/>
</dbReference>
<sequence length="414" mass="43832">MSSTVFDLYRRHLGEGLGRVAAMLHTPLEVGATGTVVHTADGRQLLNCAGYGVFFVGAGNPVVLAAVRDQLERQALSTRVLLNEPAARAAAALTSVAPEGLVKVHFANSGAEAVETAIKIARANGRHRLVSMHSGYHGKTVGALSLTARSLYQDPFRPLLPEVTHVRFGDLDELAAVVDRDVCVVVEPVQSEGGVIIPQPGYLKAVEALCRDRGAMLVLDEVMTGLGRLGTWWAADRDGVRPDVLLVGKALSGGLVPVAATLATEEAFAPFDKDPYLHTSTFSANPLAMAAVRATVEVIREEKLVERAADLGARLLAAITETVRSIGHLVADVRGAGLLIGVEFRSGMHAAEFLMDLLDNDVVVNHSMNAHPVLRLTPPATMTADEEKRLVASFERACAALAARFPATGSDAPA</sequence>
<organism evidence="6 7">
    <name type="scientific">Micromonospora viridifaciens</name>
    <dbReference type="NCBI Taxonomy" id="1881"/>
    <lineage>
        <taxon>Bacteria</taxon>
        <taxon>Bacillati</taxon>
        <taxon>Actinomycetota</taxon>
        <taxon>Actinomycetes</taxon>
        <taxon>Micromonosporales</taxon>
        <taxon>Micromonosporaceae</taxon>
        <taxon>Micromonospora</taxon>
    </lineage>
</organism>
<dbReference type="InterPro" id="IPR005814">
    <property type="entry name" value="Aminotrans_3"/>
</dbReference>
<evidence type="ECO:0000256" key="5">
    <source>
        <dbReference type="RuleBase" id="RU003560"/>
    </source>
</evidence>
<dbReference type="Gene3D" id="3.40.640.10">
    <property type="entry name" value="Type I PLP-dependent aspartate aminotransferase-like (Major domain)"/>
    <property type="match status" value="1"/>
</dbReference>
<dbReference type="RefSeq" id="WP_197698445.1">
    <property type="nucleotide sequence ID" value="NZ_LT607411.1"/>
</dbReference>
<keyword evidence="3 6" id="KW-0808">Transferase</keyword>
<dbReference type="CDD" id="cd00610">
    <property type="entry name" value="OAT_like"/>
    <property type="match status" value="1"/>
</dbReference>
<dbReference type="PROSITE" id="PS00600">
    <property type="entry name" value="AA_TRANSFER_CLASS_3"/>
    <property type="match status" value="1"/>
</dbReference>
<evidence type="ECO:0000256" key="4">
    <source>
        <dbReference type="ARBA" id="ARBA00022898"/>
    </source>
</evidence>
<keyword evidence="4 5" id="KW-0663">Pyridoxal phosphate</keyword>
<dbReference type="InterPro" id="IPR015422">
    <property type="entry name" value="PyrdxlP-dep_Trfase_small"/>
</dbReference>
<dbReference type="InterPro" id="IPR049704">
    <property type="entry name" value="Aminotrans_3_PPA_site"/>
</dbReference>
<evidence type="ECO:0000256" key="2">
    <source>
        <dbReference type="ARBA" id="ARBA00022576"/>
    </source>
</evidence>
<proteinExistence type="inferred from homology"/>
<comment type="cofactor">
    <cofactor evidence="1">
        <name>pyridoxal 5'-phosphate</name>
        <dbReference type="ChEBI" id="CHEBI:597326"/>
    </cofactor>
</comment>
<evidence type="ECO:0000256" key="1">
    <source>
        <dbReference type="ARBA" id="ARBA00001933"/>
    </source>
</evidence>
<dbReference type="InterPro" id="IPR015421">
    <property type="entry name" value="PyrdxlP-dep_Trfase_major"/>
</dbReference>
<dbReference type="FunFam" id="3.40.640.10:FF:000004">
    <property type="entry name" value="Acetylornithine aminotransferase"/>
    <property type="match status" value="1"/>
</dbReference>
<dbReference type="PANTHER" id="PTHR11986:SF79">
    <property type="entry name" value="ACETYLORNITHINE AMINOTRANSFERASE, MITOCHONDRIAL"/>
    <property type="match status" value="1"/>
</dbReference>
<dbReference type="Proteomes" id="UP000198242">
    <property type="component" value="Chromosome I"/>
</dbReference>
<protein>
    <submittedName>
        <fullName evidence="6">Putrescine aminotransferase</fullName>
    </submittedName>
</protein>
<reference evidence="7" key="1">
    <citation type="submission" date="2016-06" db="EMBL/GenBank/DDBJ databases">
        <authorList>
            <person name="Varghese N."/>
            <person name="Submissions Spin"/>
        </authorList>
    </citation>
    <scope>NUCLEOTIDE SEQUENCE [LARGE SCALE GENOMIC DNA]</scope>
    <source>
        <strain evidence="7">DSM 43909</strain>
    </source>
</reference>
<dbReference type="GO" id="GO:0030170">
    <property type="term" value="F:pyridoxal phosphate binding"/>
    <property type="evidence" value="ECO:0007669"/>
    <property type="project" value="InterPro"/>
</dbReference>
<dbReference type="Pfam" id="PF00202">
    <property type="entry name" value="Aminotran_3"/>
    <property type="match status" value="1"/>
</dbReference>
<name>A0A1C4WZ44_MICVI</name>
<dbReference type="PIRSF" id="PIRSF000521">
    <property type="entry name" value="Transaminase_4ab_Lys_Orn"/>
    <property type="match status" value="1"/>
</dbReference>
<dbReference type="Gene3D" id="3.90.1150.10">
    <property type="entry name" value="Aspartate Aminotransferase, domain 1"/>
    <property type="match status" value="1"/>
</dbReference>
<dbReference type="GO" id="GO:0042802">
    <property type="term" value="F:identical protein binding"/>
    <property type="evidence" value="ECO:0007669"/>
    <property type="project" value="TreeGrafter"/>
</dbReference>